<protein>
    <submittedName>
        <fullName evidence="1">Uncharacterized protein</fullName>
    </submittedName>
</protein>
<keyword evidence="2" id="KW-1185">Reference proteome</keyword>
<dbReference type="EMBL" id="MU971373">
    <property type="protein sequence ID" value="KAK9237147.1"/>
    <property type="molecule type" value="Genomic_DNA"/>
</dbReference>
<evidence type="ECO:0000313" key="2">
    <source>
        <dbReference type="Proteomes" id="UP001433508"/>
    </source>
</evidence>
<sequence length="335" mass="37020">MAQTYVSNQPQGVKNYIKNVAIVGAGGNIGKFITEALLKTGKHNVTAITREDSSSLMPPGVNVAHVNYDDQPSLVTALQGQEALIITMSVMAPPEQHRKLIEAAATAGVPWVFPNEFGLDPFNTEISNDVFLGRARAKNRDYIEQLGKSSWISIACGFWYEFSLGGGPNRYGFDFKNREITLMDNGTTKINTSTWPQCGRAVASLLSLKIFPENEDDTSPCMANFRNKCAYISSFLIGQQDMLDSVLRVTGTTLSDWKVSQTTAKERFQSGLDELQRGHNRAAFGRLLYARNFFPESSGNFEATKGLHNDILGLPKENLDEFTKVGIQMSELPPY</sequence>
<dbReference type="Proteomes" id="UP001433508">
    <property type="component" value="Unassembled WGS sequence"/>
</dbReference>
<name>A0ACC3SZQ8_LIPKO</name>
<reference evidence="2" key="1">
    <citation type="journal article" date="2024" name="Front. Bioeng. Biotechnol.">
        <title>Genome-scale model development and genomic sequencing of the oleaginous clade Lipomyces.</title>
        <authorList>
            <person name="Czajka J.J."/>
            <person name="Han Y."/>
            <person name="Kim J."/>
            <person name="Mondo S.J."/>
            <person name="Hofstad B.A."/>
            <person name="Robles A."/>
            <person name="Haridas S."/>
            <person name="Riley R."/>
            <person name="LaButti K."/>
            <person name="Pangilinan J."/>
            <person name="Andreopoulos W."/>
            <person name="Lipzen A."/>
            <person name="Yan J."/>
            <person name="Wang M."/>
            <person name="Ng V."/>
            <person name="Grigoriev I.V."/>
            <person name="Spatafora J.W."/>
            <person name="Magnuson J.K."/>
            <person name="Baker S.E."/>
            <person name="Pomraning K.R."/>
        </authorList>
    </citation>
    <scope>NUCLEOTIDE SEQUENCE [LARGE SCALE GENOMIC DNA]</scope>
    <source>
        <strain evidence="2">CBS 7786</strain>
    </source>
</reference>
<proteinExistence type="predicted"/>
<gene>
    <name evidence="1" type="ORF">V1525DRAFT_442962</name>
</gene>
<comment type="caution">
    <text evidence="1">The sequence shown here is derived from an EMBL/GenBank/DDBJ whole genome shotgun (WGS) entry which is preliminary data.</text>
</comment>
<evidence type="ECO:0000313" key="1">
    <source>
        <dbReference type="EMBL" id="KAK9237147.1"/>
    </source>
</evidence>
<organism evidence="1 2">
    <name type="scientific">Lipomyces kononenkoae</name>
    <name type="common">Yeast</name>
    <dbReference type="NCBI Taxonomy" id="34357"/>
    <lineage>
        <taxon>Eukaryota</taxon>
        <taxon>Fungi</taxon>
        <taxon>Dikarya</taxon>
        <taxon>Ascomycota</taxon>
        <taxon>Saccharomycotina</taxon>
        <taxon>Lipomycetes</taxon>
        <taxon>Lipomycetales</taxon>
        <taxon>Lipomycetaceae</taxon>
        <taxon>Lipomyces</taxon>
    </lineage>
</organism>
<accession>A0ACC3SZQ8</accession>